<dbReference type="Pfam" id="PF00651">
    <property type="entry name" value="BTB"/>
    <property type="match status" value="1"/>
</dbReference>
<evidence type="ECO:0000313" key="4">
    <source>
        <dbReference type="Proteomes" id="UP000305064"/>
    </source>
</evidence>
<dbReference type="PANTHER" id="PTHR47843:SF2">
    <property type="entry name" value="BTB DOMAIN-CONTAINING PROTEIN"/>
    <property type="match status" value="1"/>
</dbReference>
<dbReference type="Proteomes" id="UP000305064">
    <property type="component" value="Unassembled WGS sequence"/>
</dbReference>
<dbReference type="CDD" id="cd18186">
    <property type="entry name" value="BTB_POZ_ZBTB_KLHL-like"/>
    <property type="match status" value="1"/>
</dbReference>
<accession>A0AB38LIJ9</accession>
<evidence type="ECO:0000259" key="2">
    <source>
        <dbReference type="PROSITE" id="PS50097"/>
    </source>
</evidence>
<proteinExistence type="predicted"/>
<evidence type="ECO:0000256" key="1">
    <source>
        <dbReference type="SAM" id="MobiDB-lite"/>
    </source>
</evidence>
<comment type="caution">
    <text evidence="3">The sequence shown here is derived from an EMBL/GenBank/DDBJ whole genome shotgun (WGS) entry which is preliminary data.</text>
</comment>
<name>A0AB38LIJ9_AURPU</name>
<dbReference type="AlphaFoldDB" id="A0AB38LIJ9"/>
<dbReference type="InterPro" id="IPR011333">
    <property type="entry name" value="SKP1/BTB/POZ_sf"/>
</dbReference>
<dbReference type="EMBL" id="QZBJ01000121">
    <property type="protein sequence ID" value="THY68725.1"/>
    <property type="molecule type" value="Genomic_DNA"/>
</dbReference>
<feature type="region of interest" description="Disordered" evidence="1">
    <location>
        <begin position="1"/>
        <end position="21"/>
    </location>
</feature>
<dbReference type="PANTHER" id="PTHR47843">
    <property type="entry name" value="BTB DOMAIN-CONTAINING PROTEIN-RELATED"/>
    <property type="match status" value="1"/>
</dbReference>
<evidence type="ECO:0000313" key="3">
    <source>
        <dbReference type="EMBL" id="THY68725.1"/>
    </source>
</evidence>
<gene>
    <name evidence="3" type="ORF">D6C94_10109</name>
</gene>
<dbReference type="Gene3D" id="3.30.710.10">
    <property type="entry name" value="Potassium Channel Kv1.1, Chain A"/>
    <property type="match status" value="1"/>
</dbReference>
<organism evidence="3 4">
    <name type="scientific">Aureobasidium pullulans</name>
    <name type="common">Black yeast</name>
    <name type="synonym">Pullularia pullulans</name>
    <dbReference type="NCBI Taxonomy" id="5580"/>
    <lineage>
        <taxon>Eukaryota</taxon>
        <taxon>Fungi</taxon>
        <taxon>Dikarya</taxon>
        <taxon>Ascomycota</taxon>
        <taxon>Pezizomycotina</taxon>
        <taxon>Dothideomycetes</taxon>
        <taxon>Dothideomycetidae</taxon>
        <taxon>Dothideales</taxon>
        <taxon>Saccotheciaceae</taxon>
        <taxon>Aureobasidium</taxon>
    </lineage>
</organism>
<reference evidence="3 4" key="1">
    <citation type="submission" date="2018-10" db="EMBL/GenBank/DDBJ databases">
        <title>Fifty Aureobasidium pullulans genomes reveal a recombining polyextremotolerant generalist.</title>
        <authorList>
            <person name="Gostincar C."/>
            <person name="Turk M."/>
            <person name="Zajc J."/>
            <person name="Gunde-Cimerman N."/>
        </authorList>
    </citation>
    <scope>NUCLEOTIDE SEQUENCE [LARGE SCALE GENOMIC DNA]</scope>
    <source>
        <strain evidence="3 4">EXF-4256</strain>
    </source>
</reference>
<dbReference type="InterPro" id="IPR000210">
    <property type="entry name" value="BTB/POZ_dom"/>
</dbReference>
<dbReference type="SUPFAM" id="SSF54695">
    <property type="entry name" value="POZ domain"/>
    <property type="match status" value="1"/>
</dbReference>
<feature type="domain" description="BTB" evidence="2">
    <location>
        <begin position="43"/>
        <end position="110"/>
    </location>
</feature>
<sequence length="241" mass="26998">MSTSPTKPEPGSTTPTTKTPSAVTKAVSVATKIPPGNCFKGIVTVDVGPEGTSFMVHRDLLVFYSDYFRGAFNSSFKEAVECKLKLPDERVDVFSIFNKFIYTRQLFDEDVDPTWQLLIEVWLFGDKHIVPALQNEVMDTLIAKNAKLKIIPAAQLQTIYDNTLHGSPLRRIVVDWVTYKSEMQRSLKSEKTDLNWPHEALVDLAIGLGSKKAEKLGGYVMPADKLARCYYHVHNEGESCP</sequence>
<dbReference type="SMART" id="SM00225">
    <property type="entry name" value="BTB"/>
    <property type="match status" value="1"/>
</dbReference>
<dbReference type="PROSITE" id="PS50097">
    <property type="entry name" value="BTB"/>
    <property type="match status" value="1"/>
</dbReference>
<protein>
    <recommendedName>
        <fullName evidence="2">BTB domain-containing protein</fullName>
    </recommendedName>
</protein>